<keyword evidence="3" id="KW-1185">Reference proteome</keyword>
<comment type="caution">
    <text evidence="2">The sequence shown here is derived from an EMBL/GenBank/DDBJ whole genome shotgun (WGS) entry which is preliminary data.</text>
</comment>
<dbReference type="EMBL" id="JAPFFF010000001">
    <property type="protein sequence ID" value="KAK8899011.1"/>
    <property type="molecule type" value="Genomic_DNA"/>
</dbReference>
<gene>
    <name evidence="2" type="ORF">M9Y10_001307</name>
</gene>
<protein>
    <recommendedName>
        <fullName evidence="1">Initiator binding domain-containing protein</fullName>
    </recommendedName>
</protein>
<evidence type="ECO:0000259" key="1">
    <source>
        <dbReference type="Pfam" id="PF10416"/>
    </source>
</evidence>
<name>A0ABR2L7N4_9EUKA</name>
<feature type="domain" description="Initiator binding" evidence="1">
    <location>
        <begin position="26"/>
        <end position="151"/>
    </location>
</feature>
<accession>A0ABR2L7N4</accession>
<proteinExistence type="predicted"/>
<dbReference type="Pfam" id="PF10416">
    <property type="entry name" value="IBD"/>
    <property type="match status" value="1"/>
</dbReference>
<evidence type="ECO:0000313" key="3">
    <source>
        <dbReference type="Proteomes" id="UP001470230"/>
    </source>
</evidence>
<reference evidence="2 3" key="1">
    <citation type="submission" date="2024-04" db="EMBL/GenBank/DDBJ databases">
        <title>Tritrichomonas musculus Genome.</title>
        <authorList>
            <person name="Alves-Ferreira E."/>
            <person name="Grigg M."/>
            <person name="Lorenzi H."/>
            <person name="Galac M."/>
        </authorList>
    </citation>
    <scope>NUCLEOTIDE SEQUENCE [LARGE SCALE GENOMIC DNA]</scope>
    <source>
        <strain evidence="2 3">EAF2021</strain>
    </source>
</reference>
<dbReference type="Proteomes" id="UP001470230">
    <property type="component" value="Unassembled WGS sequence"/>
</dbReference>
<organism evidence="2 3">
    <name type="scientific">Tritrichomonas musculus</name>
    <dbReference type="NCBI Taxonomy" id="1915356"/>
    <lineage>
        <taxon>Eukaryota</taxon>
        <taxon>Metamonada</taxon>
        <taxon>Parabasalia</taxon>
        <taxon>Tritrichomonadida</taxon>
        <taxon>Tritrichomonadidae</taxon>
        <taxon>Tritrichomonas</taxon>
    </lineage>
</organism>
<sequence>MDTAHQSSRGADFSPHPVFWDRLTADDKAEFFRLRNQLHSYQKPTGKDPRVVTFRKELLSVLQFTERDEAHREERCILTGIAFAGPLICVNTRLLKSFLGRCKSSINGGFQQMGYVAIRTKGKARTCIVTVMRSLTSDPALLRQWTVRGASPHAESCFVSSFNVSLLPEITQSDLNIDNRSMSRSSSFFIQKPEPLFQGSSILSSVSTVISTSTSSHQEIQKPEQFGENQFNFSTSNEFGRFDDIDMSVNWNFNQKDEITNYDLLDEPRWDNLSDFSMTRSMSTINLDNDLIRSSNDWAAL</sequence>
<dbReference type="InterPro" id="IPR018845">
    <property type="entry name" value="Initiator-bd"/>
</dbReference>
<evidence type="ECO:0000313" key="2">
    <source>
        <dbReference type="EMBL" id="KAK8899011.1"/>
    </source>
</evidence>